<dbReference type="InterPro" id="IPR018060">
    <property type="entry name" value="HTH_AraC"/>
</dbReference>
<dbReference type="Proteomes" id="UP000301751">
    <property type="component" value="Unassembled WGS sequence"/>
</dbReference>
<keyword evidence="2" id="KW-0238">DNA-binding</keyword>
<dbReference type="InterPro" id="IPR009057">
    <property type="entry name" value="Homeodomain-like_sf"/>
</dbReference>
<dbReference type="AlphaFoldDB" id="A0A480AK18"/>
<organism evidence="5 6">
    <name type="scientific">Pseudaquabacterium pictum</name>
    <dbReference type="NCBI Taxonomy" id="2315236"/>
    <lineage>
        <taxon>Bacteria</taxon>
        <taxon>Pseudomonadati</taxon>
        <taxon>Pseudomonadota</taxon>
        <taxon>Betaproteobacteria</taxon>
        <taxon>Burkholderiales</taxon>
        <taxon>Sphaerotilaceae</taxon>
        <taxon>Pseudaquabacterium</taxon>
    </lineage>
</organism>
<protein>
    <recommendedName>
        <fullName evidence="4">HTH araC/xylS-type domain-containing protein</fullName>
    </recommendedName>
</protein>
<evidence type="ECO:0000256" key="2">
    <source>
        <dbReference type="ARBA" id="ARBA00023125"/>
    </source>
</evidence>
<dbReference type="InterPro" id="IPR018062">
    <property type="entry name" value="HTH_AraC-typ_CS"/>
</dbReference>
<dbReference type="Gene3D" id="1.10.10.60">
    <property type="entry name" value="Homeodomain-like"/>
    <property type="match status" value="1"/>
</dbReference>
<sequence length="320" mass="34159">MDDFASAAMLRLIRLGLHRQGLAPPPAITPAIMPGRSAHVPLAHKRRLLDSLLADHGPLVLLRIGEAIADAPDEPALVALALATSPPDLLARWQRLERFVHARHRLLVQADGPGRLQLQHVSLDAQAPPTPAEHLLVLGLLVALARLIGTQGLTATADTPEAWRWQAGRWQTGRFQVPPTAPAGQTGLAPGHWQWRWQPAPPGASTPCPPAGDWAGTATGVLAADPGRSWSVPALAAALGSSPRTLQRQLARQGRCFSHLLMDVRLAASARLLAATRQPVAAIGYHCGFADQAHFTRAFKKHSAMTPVQFRGAFQAAPVA</sequence>
<evidence type="ECO:0000313" key="5">
    <source>
        <dbReference type="EMBL" id="GCL61881.1"/>
    </source>
</evidence>
<reference evidence="6" key="1">
    <citation type="submission" date="2019-03" db="EMBL/GenBank/DDBJ databases">
        <title>Aquabacterium pictum sp.nov., the first bacteriochlorophyll a-containing freshwater bacterium in the genus Aquabacterium of the class Betaproteobacteria.</title>
        <authorList>
            <person name="Hirose S."/>
            <person name="Tank M."/>
            <person name="Hara E."/>
            <person name="Tamaki H."/>
            <person name="Takaichi S."/>
            <person name="Haruta S."/>
            <person name="Hanada S."/>
        </authorList>
    </citation>
    <scope>NUCLEOTIDE SEQUENCE [LARGE SCALE GENOMIC DNA]</scope>
    <source>
        <strain evidence="6">W35</strain>
    </source>
</reference>
<dbReference type="PRINTS" id="PR00032">
    <property type="entry name" value="HTHARAC"/>
</dbReference>
<dbReference type="SUPFAM" id="SSF46689">
    <property type="entry name" value="Homeodomain-like"/>
    <property type="match status" value="1"/>
</dbReference>
<dbReference type="GO" id="GO:0005829">
    <property type="term" value="C:cytosol"/>
    <property type="evidence" value="ECO:0007669"/>
    <property type="project" value="TreeGrafter"/>
</dbReference>
<dbReference type="PANTHER" id="PTHR47894:SF4">
    <property type="entry name" value="HTH-TYPE TRANSCRIPTIONAL REGULATOR GADX"/>
    <property type="match status" value="1"/>
</dbReference>
<dbReference type="PANTHER" id="PTHR47894">
    <property type="entry name" value="HTH-TYPE TRANSCRIPTIONAL REGULATOR GADX"/>
    <property type="match status" value="1"/>
</dbReference>
<evidence type="ECO:0000313" key="6">
    <source>
        <dbReference type="Proteomes" id="UP000301751"/>
    </source>
</evidence>
<dbReference type="SMART" id="SM00342">
    <property type="entry name" value="HTH_ARAC"/>
    <property type="match status" value="1"/>
</dbReference>
<dbReference type="GO" id="GO:0000976">
    <property type="term" value="F:transcription cis-regulatory region binding"/>
    <property type="evidence" value="ECO:0007669"/>
    <property type="project" value="TreeGrafter"/>
</dbReference>
<proteinExistence type="predicted"/>
<keyword evidence="6" id="KW-1185">Reference proteome</keyword>
<dbReference type="Pfam" id="PF12833">
    <property type="entry name" value="HTH_18"/>
    <property type="match status" value="1"/>
</dbReference>
<keyword evidence="1" id="KW-0805">Transcription regulation</keyword>
<dbReference type="PROSITE" id="PS01124">
    <property type="entry name" value="HTH_ARAC_FAMILY_2"/>
    <property type="match status" value="1"/>
</dbReference>
<gene>
    <name evidence="5" type="ORF">AQPW35_09620</name>
</gene>
<evidence type="ECO:0000259" key="4">
    <source>
        <dbReference type="PROSITE" id="PS01124"/>
    </source>
</evidence>
<dbReference type="EMBL" id="BJCL01000002">
    <property type="protein sequence ID" value="GCL61881.1"/>
    <property type="molecule type" value="Genomic_DNA"/>
</dbReference>
<dbReference type="OrthoDB" id="9809338at2"/>
<accession>A0A480AK18</accession>
<dbReference type="GO" id="GO:0003700">
    <property type="term" value="F:DNA-binding transcription factor activity"/>
    <property type="evidence" value="ECO:0007669"/>
    <property type="project" value="InterPro"/>
</dbReference>
<comment type="caution">
    <text evidence="5">The sequence shown here is derived from an EMBL/GenBank/DDBJ whole genome shotgun (WGS) entry which is preliminary data.</text>
</comment>
<dbReference type="InterPro" id="IPR020449">
    <property type="entry name" value="Tscrpt_reg_AraC-type_HTH"/>
</dbReference>
<dbReference type="RefSeq" id="WP_137731646.1">
    <property type="nucleotide sequence ID" value="NZ_BJCL01000002.1"/>
</dbReference>
<name>A0A480AK18_9BURK</name>
<keyword evidence="3" id="KW-0804">Transcription</keyword>
<feature type="domain" description="HTH araC/xylS-type" evidence="4">
    <location>
        <begin position="216"/>
        <end position="313"/>
    </location>
</feature>
<dbReference type="PROSITE" id="PS00041">
    <property type="entry name" value="HTH_ARAC_FAMILY_1"/>
    <property type="match status" value="1"/>
</dbReference>
<evidence type="ECO:0000256" key="1">
    <source>
        <dbReference type="ARBA" id="ARBA00023015"/>
    </source>
</evidence>
<evidence type="ECO:0000256" key="3">
    <source>
        <dbReference type="ARBA" id="ARBA00023163"/>
    </source>
</evidence>